<proteinExistence type="predicted"/>
<gene>
    <name evidence="2" type="ORF">FSPOR_6003</name>
</gene>
<sequence length="1178" mass="135359">MPSNPQYPPPSAAPRPRVSAWADHQGLPGDTIHPARLGKNKMYLDLRWPDDDMCEHFGKPEQLLADEDGDYKPMQENRKLLSFYGYGIDAVYPPFDAGRSRNEFEYELTRHGNLVGQRWLNLNRLVLGSEKVIQDAIINLSQGDFRDNNGKTLDIEHYLNISWEAARDAYNAHHATEPGDITSGFRLDPKGGMTPNRSVDLDVFSLVYLTCQSPPDSILDKERDRHYPLYRNGANYRFDRATFEWAALSGDSFLGLRKPGPDERGKVKFNVKVEEFLEKNRASFLVPHINVLDLTNTLNLLTFIHNRARFLPREFVYRDHDAMYMGACVRILTGATDPSCSIHFKTFNDRNEPGFPVKPLFSYQHQKWEQTPDLARDGQPLHSMGGWLTLQSQAITYLFLADFCEQMLGLAKEQAINDPLNSLSFEKILSMETAAAKAIEATRGDKQVETLDDIEAIRQYESPHDGTNFQRYDELLTKQRDEAEQHVSILFDDPDYFARVIIEEKEHHWSSLCVGYDEARPGLYIQNYYDNTSTRHVLYLDCMRTVLRRAFFEFFIWDAVWRALRDLESFENIWCPEPSRLKYVGGGKTLITRRSQLSSTAENDRYLQTQRKIQILLRQAATFFIFEFRKKAIHAASAPMRDTYCIPNADNKPAGLADSYYTTPDIELNFRHQASHEERSQIPRMVLELIENFISNRSSSMFVGMRKTTARILRYFEECEADEKTSEKFSNLIRGNIKGLNILSEIVDHMDHHAPDAFQYFHIVGDNFDKTIRAVFSEVLGVQNSYDLLALDGCAFGPKHVPKKRMARMFSFLDEIQGIGSRNENSYGAARGDIKRFGSSLLKGLIFPLARKDENLDYELRFGPGFIVSKIALDRLTGHMRIAEDQWPFYPDEKPWNNLDDVDAANPKHYQGIWKDLKEYMKELSKQNRKKLKKPWKNSPKSSNAFDFVADEVKLAEAMEGISKRQMRDCVMKRRIKKKAIDIRRKQQEATRQRELEAQDATRQDVIDQNVAPDVVLPPEGQDGPEDIDELVQAMDIDAEAEPEPEPEDEPEAPQIMAAPPAVRNYGPRIPLNKGCWETWDAIFSDKPGYKPKITYSNLSNALNAIGFEPKSKSGSHVTYSYRRGFPPFLNVSGLTIVKPHGSIGENSNVPPPILRDWKHYIQERGLTLEKVEERYSR</sequence>
<feature type="compositionally biased region" description="Pro residues" evidence="1">
    <location>
        <begin position="1"/>
        <end position="13"/>
    </location>
</feature>
<dbReference type="EMBL" id="PXOF01000081">
    <property type="protein sequence ID" value="RGP67443.1"/>
    <property type="molecule type" value="Genomic_DNA"/>
</dbReference>
<reference evidence="2 3" key="1">
    <citation type="journal article" date="2018" name="PLoS Pathog.">
        <title>Evolution of structural diversity of trichothecenes, a family of toxins produced by plant pathogenic and entomopathogenic fungi.</title>
        <authorList>
            <person name="Proctor R.H."/>
            <person name="McCormick S.P."/>
            <person name="Kim H.S."/>
            <person name="Cardoza R.E."/>
            <person name="Stanley A.M."/>
            <person name="Lindo L."/>
            <person name="Kelly A."/>
            <person name="Brown D.W."/>
            <person name="Lee T."/>
            <person name="Vaughan M.M."/>
            <person name="Alexander N.J."/>
            <person name="Busman M."/>
            <person name="Gutierrez S."/>
        </authorList>
    </citation>
    <scope>NUCLEOTIDE SEQUENCE [LARGE SCALE GENOMIC DNA]</scope>
    <source>
        <strain evidence="2 3">NRRL 3299</strain>
    </source>
</reference>
<feature type="compositionally biased region" description="Basic and acidic residues" evidence="1">
    <location>
        <begin position="983"/>
        <end position="1006"/>
    </location>
</feature>
<dbReference type="Proteomes" id="UP000266152">
    <property type="component" value="Unassembled WGS sequence"/>
</dbReference>
<keyword evidence="3" id="KW-1185">Reference proteome</keyword>
<organism evidence="2 3">
    <name type="scientific">Fusarium sporotrichioides</name>
    <dbReference type="NCBI Taxonomy" id="5514"/>
    <lineage>
        <taxon>Eukaryota</taxon>
        <taxon>Fungi</taxon>
        <taxon>Dikarya</taxon>
        <taxon>Ascomycota</taxon>
        <taxon>Pezizomycotina</taxon>
        <taxon>Sordariomycetes</taxon>
        <taxon>Hypocreomycetidae</taxon>
        <taxon>Hypocreales</taxon>
        <taxon>Nectriaceae</taxon>
        <taxon>Fusarium</taxon>
    </lineage>
</organism>
<feature type="region of interest" description="Disordered" evidence="1">
    <location>
        <begin position="1"/>
        <end position="34"/>
    </location>
</feature>
<protein>
    <submittedName>
        <fullName evidence="2">Uncharacterized protein</fullName>
    </submittedName>
</protein>
<feature type="region of interest" description="Disordered" evidence="1">
    <location>
        <begin position="983"/>
        <end position="1027"/>
    </location>
</feature>
<dbReference type="STRING" id="5514.A0A395S4V6"/>
<name>A0A395S4V6_FUSSP</name>
<accession>A0A395S4V6</accession>
<dbReference type="AlphaFoldDB" id="A0A395S4V6"/>
<evidence type="ECO:0000313" key="2">
    <source>
        <dbReference type="EMBL" id="RGP67443.1"/>
    </source>
</evidence>
<comment type="caution">
    <text evidence="2">The sequence shown here is derived from an EMBL/GenBank/DDBJ whole genome shotgun (WGS) entry which is preliminary data.</text>
</comment>
<evidence type="ECO:0000256" key="1">
    <source>
        <dbReference type="SAM" id="MobiDB-lite"/>
    </source>
</evidence>
<evidence type="ECO:0000313" key="3">
    <source>
        <dbReference type="Proteomes" id="UP000266152"/>
    </source>
</evidence>